<evidence type="ECO:0000259" key="7">
    <source>
        <dbReference type="Pfam" id="PF00185"/>
    </source>
</evidence>
<accession>A0A517ZDV1</accession>
<dbReference type="PRINTS" id="PR00102">
    <property type="entry name" value="OTCASE"/>
</dbReference>
<dbReference type="Pfam" id="PF00185">
    <property type="entry name" value="OTCace"/>
    <property type="match status" value="1"/>
</dbReference>
<dbReference type="GO" id="GO:0016597">
    <property type="term" value="F:amino acid binding"/>
    <property type="evidence" value="ECO:0007669"/>
    <property type="project" value="InterPro"/>
</dbReference>
<evidence type="ECO:0000313" key="9">
    <source>
        <dbReference type="EMBL" id="QDU40648.1"/>
    </source>
</evidence>
<evidence type="ECO:0000313" key="10">
    <source>
        <dbReference type="Proteomes" id="UP000320496"/>
    </source>
</evidence>
<dbReference type="EC" id="2.1.3.3" evidence="2 5"/>
<dbReference type="GO" id="GO:0042450">
    <property type="term" value="P:L-arginine biosynthetic process via ornithine"/>
    <property type="evidence" value="ECO:0007669"/>
    <property type="project" value="UniProtKB-UniRule"/>
</dbReference>
<name>A0A517ZDV1_9PLAN</name>
<protein>
    <recommendedName>
        <fullName evidence="2 5">Ornithine carbamoyltransferase</fullName>
        <ecNumber evidence="2 5">2.1.3.3</ecNumber>
    </recommendedName>
</protein>
<dbReference type="AlphaFoldDB" id="A0A517ZDV1"/>
<gene>
    <name evidence="9" type="primary">argF</name>
    <name evidence="9" type="ORF">Mal4_50060</name>
</gene>
<dbReference type="NCBIfam" id="NF001986">
    <property type="entry name" value="PRK00779.1"/>
    <property type="match status" value="1"/>
</dbReference>
<dbReference type="GO" id="GO:0004585">
    <property type="term" value="F:ornithine carbamoyltransferase activity"/>
    <property type="evidence" value="ECO:0007669"/>
    <property type="project" value="UniProtKB-UniRule"/>
</dbReference>
<dbReference type="KEGG" id="mri:Mal4_50060"/>
<dbReference type="PRINTS" id="PR00100">
    <property type="entry name" value="AOTCASE"/>
</dbReference>
<keyword evidence="3 6" id="KW-0808">Transferase</keyword>
<dbReference type="Proteomes" id="UP000320496">
    <property type="component" value="Chromosome"/>
</dbReference>
<reference evidence="9 10" key="1">
    <citation type="submission" date="2019-02" db="EMBL/GenBank/DDBJ databases">
        <title>Deep-cultivation of Planctomycetes and their phenomic and genomic characterization uncovers novel biology.</title>
        <authorList>
            <person name="Wiegand S."/>
            <person name="Jogler M."/>
            <person name="Boedeker C."/>
            <person name="Pinto D."/>
            <person name="Vollmers J."/>
            <person name="Rivas-Marin E."/>
            <person name="Kohn T."/>
            <person name="Peeters S.H."/>
            <person name="Heuer A."/>
            <person name="Rast P."/>
            <person name="Oberbeckmann S."/>
            <person name="Bunk B."/>
            <person name="Jeske O."/>
            <person name="Meyerdierks A."/>
            <person name="Storesund J.E."/>
            <person name="Kallscheuer N."/>
            <person name="Luecker S."/>
            <person name="Lage O.M."/>
            <person name="Pohl T."/>
            <person name="Merkel B.J."/>
            <person name="Hornburger P."/>
            <person name="Mueller R.-W."/>
            <person name="Bruemmer F."/>
            <person name="Labrenz M."/>
            <person name="Spormann A.M."/>
            <person name="Op den Camp H."/>
            <person name="Overmann J."/>
            <person name="Amann R."/>
            <person name="Jetten M.S.M."/>
            <person name="Mascher T."/>
            <person name="Medema M.H."/>
            <person name="Devos D.P."/>
            <person name="Kaster A.-K."/>
            <person name="Ovreas L."/>
            <person name="Rohde M."/>
            <person name="Galperin M.Y."/>
            <person name="Jogler C."/>
        </authorList>
    </citation>
    <scope>NUCLEOTIDE SEQUENCE [LARGE SCALE GENOMIC DNA]</scope>
    <source>
        <strain evidence="9 10">Mal4</strain>
    </source>
</reference>
<dbReference type="GO" id="GO:0019240">
    <property type="term" value="P:citrulline biosynthetic process"/>
    <property type="evidence" value="ECO:0007669"/>
    <property type="project" value="TreeGrafter"/>
</dbReference>
<evidence type="ECO:0000256" key="5">
    <source>
        <dbReference type="NCBIfam" id="TIGR00658"/>
    </source>
</evidence>
<dbReference type="FunFam" id="3.40.50.1370:FF:000008">
    <property type="entry name" value="Ornithine carbamoyltransferase"/>
    <property type="match status" value="1"/>
</dbReference>
<feature type="domain" description="Aspartate/ornithine carbamoyltransferase carbamoyl-P binding" evidence="8">
    <location>
        <begin position="3"/>
        <end position="142"/>
    </location>
</feature>
<dbReference type="SUPFAM" id="SSF53671">
    <property type="entry name" value="Aspartate/ornithine carbamoyltransferase"/>
    <property type="match status" value="1"/>
</dbReference>
<dbReference type="NCBIfam" id="TIGR00658">
    <property type="entry name" value="orni_carb_tr"/>
    <property type="match status" value="1"/>
</dbReference>
<comment type="catalytic activity">
    <reaction evidence="4">
        <text>carbamoyl phosphate + L-ornithine = L-citrulline + phosphate + H(+)</text>
        <dbReference type="Rhea" id="RHEA:19513"/>
        <dbReference type="ChEBI" id="CHEBI:15378"/>
        <dbReference type="ChEBI" id="CHEBI:43474"/>
        <dbReference type="ChEBI" id="CHEBI:46911"/>
        <dbReference type="ChEBI" id="CHEBI:57743"/>
        <dbReference type="ChEBI" id="CHEBI:58228"/>
        <dbReference type="EC" id="2.1.3.3"/>
    </reaction>
</comment>
<evidence type="ECO:0000256" key="3">
    <source>
        <dbReference type="ARBA" id="ARBA00022679"/>
    </source>
</evidence>
<dbReference type="InterPro" id="IPR006130">
    <property type="entry name" value="Asp/Orn_carbamoylTrfase"/>
</dbReference>
<dbReference type="Pfam" id="PF02729">
    <property type="entry name" value="OTCace_N"/>
    <property type="match status" value="1"/>
</dbReference>
<dbReference type="InterPro" id="IPR006132">
    <property type="entry name" value="Asp/Orn_carbamoyltranf_P-bd"/>
</dbReference>
<organism evidence="9 10">
    <name type="scientific">Maioricimonas rarisocia</name>
    <dbReference type="NCBI Taxonomy" id="2528026"/>
    <lineage>
        <taxon>Bacteria</taxon>
        <taxon>Pseudomonadati</taxon>
        <taxon>Planctomycetota</taxon>
        <taxon>Planctomycetia</taxon>
        <taxon>Planctomycetales</taxon>
        <taxon>Planctomycetaceae</taxon>
        <taxon>Maioricimonas</taxon>
    </lineage>
</organism>
<evidence type="ECO:0000256" key="4">
    <source>
        <dbReference type="ARBA" id="ARBA00048772"/>
    </source>
</evidence>
<dbReference type="InterPro" id="IPR002292">
    <property type="entry name" value="Orn/put_carbamltrans"/>
</dbReference>
<comment type="similarity">
    <text evidence="1">Belongs to the aspartate/ornithine carbamoyltransferase superfamily. OTCase family.</text>
</comment>
<evidence type="ECO:0000256" key="1">
    <source>
        <dbReference type="ARBA" id="ARBA00007805"/>
    </source>
</evidence>
<feature type="domain" description="Aspartate/ornithine carbamoyltransferase Asp/Orn-binding" evidence="7">
    <location>
        <begin position="149"/>
        <end position="300"/>
    </location>
</feature>
<keyword evidence="10" id="KW-1185">Reference proteome</keyword>
<dbReference type="EMBL" id="CP036275">
    <property type="protein sequence ID" value="QDU40648.1"/>
    <property type="molecule type" value="Genomic_DNA"/>
</dbReference>
<dbReference type="OrthoDB" id="9802587at2"/>
<proteinExistence type="inferred from homology"/>
<dbReference type="RefSeq" id="WP_145371919.1">
    <property type="nucleotide sequence ID" value="NZ_CP036275.1"/>
</dbReference>
<dbReference type="PANTHER" id="PTHR45753:SF3">
    <property type="entry name" value="ORNITHINE TRANSCARBAMYLASE, MITOCHONDRIAL"/>
    <property type="match status" value="1"/>
</dbReference>
<evidence type="ECO:0000256" key="2">
    <source>
        <dbReference type="ARBA" id="ARBA00013007"/>
    </source>
</evidence>
<dbReference type="PANTHER" id="PTHR45753">
    <property type="entry name" value="ORNITHINE CARBAMOYLTRANSFERASE, MITOCHONDRIAL"/>
    <property type="match status" value="1"/>
</dbReference>
<evidence type="ECO:0000256" key="6">
    <source>
        <dbReference type="RuleBase" id="RU003634"/>
    </source>
</evidence>
<sequence length="305" mass="32879">MQNLTTLLDLSRAQIEQIFETSARLKQGLRDGERPPLLAGRVVTQLFEKPSLRTRLSFEAGVQQLGGGSIFLSGKDAGLNGREDTRDVARVVGSYSDVIVLRTFAQSLIDDFAAYAGCVVVNGLSDASHPCQALTDLLTVQEAFGQISGVTIAYVGDGNNVAASLAELCAVMEVPFRVASPEGYTLPDEFLAGLKKQFPAADIEQVIDPAEAVRGAQVVYTDVWASMGQESEKEARARVFAPYQVNANLMAEADKEAKFMHCLPARRGLEVTEEVMESPQSIAFQQAENRMHLAKGLLVTLLGAG</sequence>
<evidence type="ECO:0000259" key="8">
    <source>
        <dbReference type="Pfam" id="PF02729"/>
    </source>
</evidence>
<dbReference type="InterPro" id="IPR006131">
    <property type="entry name" value="Asp_carbamoyltransf_Asp/Orn-bd"/>
</dbReference>
<dbReference type="InterPro" id="IPR036901">
    <property type="entry name" value="Asp/Orn_carbamoylTrfase_sf"/>
</dbReference>
<dbReference type="Gene3D" id="3.40.50.1370">
    <property type="entry name" value="Aspartate/ornithine carbamoyltransferase"/>
    <property type="match status" value="2"/>
</dbReference>